<sequence length="94" mass="11000">MRRTSLIMIPKRSFLYCENDRMSERDVLRTRSRNIDAEVDTQFSTENEREERGEIVIPPTELTVVQEEDEQNVKNKYSTETEASDSVINVNDNS</sequence>
<dbReference type="AlphaFoldDB" id="A0A1I7XUL9"/>
<reference evidence="3" key="1">
    <citation type="submission" date="2016-11" db="UniProtKB">
        <authorList>
            <consortium name="WormBaseParasite"/>
        </authorList>
    </citation>
    <scope>IDENTIFICATION</scope>
</reference>
<evidence type="ECO:0000256" key="1">
    <source>
        <dbReference type="SAM" id="MobiDB-lite"/>
    </source>
</evidence>
<protein>
    <submittedName>
        <fullName evidence="3">Uncharacterized protein</fullName>
    </submittedName>
</protein>
<evidence type="ECO:0000313" key="2">
    <source>
        <dbReference type="Proteomes" id="UP000095283"/>
    </source>
</evidence>
<accession>A0A1I7XUL9</accession>
<feature type="region of interest" description="Disordered" evidence="1">
    <location>
        <begin position="66"/>
        <end position="94"/>
    </location>
</feature>
<proteinExistence type="predicted"/>
<evidence type="ECO:0000313" key="3">
    <source>
        <dbReference type="WBParaSite" id="Hba_21173"/>
    </source>
</evidence>
<name>A0A1I7XUL9_HETBA</name>
<feature type="compositionally biased region" description="Polar residues" evidence="1">
    <location>
        <begin position="80"/>
        <end position="94"/>
    </location>
</feature>
<dbReference type="WBParaSite" id="Hba_21173">
    <property type="protein sequence ID" value="Hba_21173"/>
    <property type="gene ID" value="Hba_21173"/>
</dbReference>
<organism evidence="2 3">
    <name type="scientific">Heterorhabditis bacteriophora</name>
    <name type="common">Entomopathogenic nematode worm</name>
    <dbReference type="NCBI Taxonomy" id="37862"/>
    <lineage>
        <taxon>Eukaryota</taxon>
        <taxon>Metazoa</taxon>
        <taxon>Ecdysozoa</taxon>
        <taxon>Nematoda</taxon>
        <taxon>Chromadorea</taxon>
        <taxon>Rhabditida</taxon>
        <taxon>Rhabditina</taxon>
        <taxon>Rhabditomorpha</taxon>
        <taxon>Strongyloidea</taxon>
        <taxon>Heterorhabditidae</taxon>
        <taxon>Heterorhabditis</taxon>
    </lineage>
</organism>
<dbReference type="Proteomes" id="UP000095283">
    <property type="component" value="Unplaced"/>
</dbReference>
<keyword evidence="2" id="KW-1185">Reference proteome</keyword>